<dbReference type="GO" id="GO:0060271">
    <property type="term" value="P:cilium assembly"/>
    <property type="evidence" value="ECO:0007669"/>
    <property type="project" value="TreeGrafter"/>
</dbReference>
<evidence type="ECO:0000313" key="4">
    <source>
        <dbReference type="Proteomes" id="UP000444721"/>
    </source>
</evidence>
<dbReference type="Proteomes" id="UP000444721">
    <property type="component" value="Unassembled WGS sequence"/>
</dbReference>
<dbReference type="PROSITE" id="PS50004">
    <property type="entry name" value="C2"/>
    <property type="match status" value="2"/>
</dbReference>
<evidence type="ECO:0000259" key="2">
    <source>
        <dbReference type="PROSITE" id="PS50004"/>
    </source>
</evidence>
<feature type="compositionally biased region" description="Low complexity" evidence="1">
    <location>
        <begin position="7"/>
        <end position="25"/>
    </location>
</feature>
<dbReference type="InterPro" id="IPR035892">
    <property type="entry name" value="C2_domain_sf"/>
</dbReference>
<reference evidence="3 4" key="1">
    <citation type="journal article" date="2019" name="Sci. Rep.">
        <title>Nanopore sequencing improves the draft genome of the human pathogenic amoeba Naegleria fowleri.</title>
        <authorList>
            <person name="Liechti N."/>
            <person name="Schurch N."/>
            <person name="Bruggmann R."/>
            <person name="Wittwer M."/>
        </authorList>
    </citation>
    <scope>NUCLEOTIDE SEQUENCE [LARGE SCALE GENOMIC DNA]</scope>
    <source>
        <strain evidence="3 4">ATCC 30894</strain>
    </source>
</reference>
<dbReference type="GO" id="GO:0005814">
    <property type="term" value="C:centriole"/>
    <property type="evidence" value="ECO:0007669"/>
    <property type="project" value="TreeGrafter"/>
</dbReference>
<dbReference type="SMART" id="SM00239">
    <property type="entry name" value="C2"/>
    <property type="match status" value="2"/>
</dbReference>
<proteinExistence type="predicted"/>
<dbReference type="InterPro" id="IPR000008">
    <property type="entry name" value="C2_dom"/>
</dbReference>
<feature type="compositionally biased region" description="Low complexity" evidence="1">
    <location>
        <begin position="57"/>
        <end position="87"/>
    </location>
</feature>
<dbReference type="VEuPathDB" id="AmoebaDB:NfTy_036850"/>
<dbReference type="Pfam" id="PF00168">
    <property type="entry name" value="C2"/>
    <property type="match status" value="2"/>
</dbReference>
<feature type="region of interest" description="Disordered" evidence="1">
    <location>
        <begin position="682"/>
        <end position="717"/>
    </location>
</feature>
<dbReference type="EMBL" id="VFQX01000017">
    <property type="protein sequence ID" value="KAF0980827.1"/>
    <property type="molecule type" value="Genomic_DNA"/>
</dbReference>
<keyword evidence="4" id="KW-1185">Reference proteome</keyword>
<feature type="region of interest" description="Disordered" evidence="1">
    <location>
        <begin position="273"/>
        <end position="320"/>
    </location>
</feature>
<dbReference type="VEuPathDB" id="AmoebaDB:NF0038060"/>
<dbReference type="RefSeq" id="XP_044565540.1">
    <property type="nucleotide sequence ID" value="XM_044703927.1"/>
</dbReference>
<dbReference type="OMA" id="MNCVLAF"/>
<dbReference type="PANTHER" id="PTHR21254">
    <property type="entry name" value="C2 DOMAIN-CONTAINING PROTEIN 3"/>
    <property type="match status" value="1"/>
</dbReference>
<feature type="domain" description="C2" evidence="2">
    <location>
        <begin position="749"/>
        <end position="896"/>
    </location>
</feature>
<dbReference type="SUPFAM" id="SSF49562">
    <property type="entry name" value="C2 domain (Calcium/lipid-binding domain, CaLB)"/>
    <property type="match status" value="3"/>
</dbReference>
<name>A0A6A5BUD5_NAEFO</name>
<feature type="region of interest" description="Disordered" evidence="1">
    <location>
        <begin position="1"/>
        <end position="102"/>
    </location>
</feature>
<dbReference type="GeneID" id="68120525"/>
<dbReference type="GO" id="GO:0061511">
    <property type="term" value="P:centriole elongation"/>
    <property type="evidence" value="ECO:0007669"/>
    <property type="project" value="TreeGrafter"/>
</dbReference>
<feature type="compositionally biased region" description="Basic and acidic residues" evidence="1">
    <location>
        <begin position="467"/>
        <end position="476"/>
    </location>
</feature>
<evidence type="ECO:0000256" key="1">
    <source>
        <dbReference type="SAM" id="MobiDB-lite"/>
    </source>
</evidence>
<accession>A0A6A5BUD5</accession>
<dbReference type="Pfam" id="PF25339">
    <property type="entry name" value="C2_C2CD3_N"/>
    <property type="match status" value="1"/>
</dbReference>
<feature type="region of interest" description="Disordered" evidence="1">
    <location>
        <begin position="439"/>
        <end position="482"/>
    </location>
</feature>
<feature type="compositionally biased region" description="Low complexity" evidence="1">
    <location>
        <begin position="294"/>
        <end position="311"/>
    </location>
</feature>
<dbReference type="GO" id="GO:0034451">
    <property type="term" value="C:centriolar satellite"/>
    <property type="evidence" value="ECO:0007669"/>
    <property type="project" value="TreeGrafter"/>
</dbReference>
<dbReference type="InterPro" id="IPR057537">
    <property type="entry name" value="C2_C2CD3_N"/>
</dbReference>
<dbReference type="Gene3D" id="2.60.40.150">
    <property type="entry name" value="C2 domain"/>
    <property type="match status" value="2"/>
</dbReference>
<organism evidence="3 4">
    <name type="scientific">Naegleria fowleri</name>
    <name type="common">Brain eating amoeba</name>
    <dbReference type="NCBI Taxonomy" id="5763"/>
    <lineage>
        <taxon>Eukaryota</taxon>
        <taxon>Discoba</taxon>
        <taxon>Heterolobosea</taxon>
        <taxon>Tetramitia</taxon>
        <taxon>Eutetramitia</taxon>
        <taxon>Vahlkampfiidae</taxon>
        <taxon>Naegleria</taxon>
    </lineage>
</organism>
<dbReference type="PANTHER" id="PTHR21254:SF1">
    <property type="entry name" value="C2 DOMAIN-CONTAINING PROTEIN 3"/>
    <property type="match status" value="1"/>
</dbReference>
<dbReference type="CDD" id="cd00030">
    <property type="entry name" value="C2"/>
    <property type="match status" value="1"/>
</dbReference>
<protein>
    <recommendedName>
        <fullName evidence="2">C2 domain-containing protein</fullName>
    </recommendedName>
</protein>
<gene>
    <name evidence="3" type="ORF">FDP41_013310</name>
</gene>
<feature type="compositionally biased region" description="Polar residues" evidence="1">
    <location>
        <begin position="88"/>
        <end position="99"/>
    </location>
</feature>
<feature type="domain" description="C2" evidence="2">
    <location>
        <begin position="1205"/>
        <end position="1341"/>
    </location>
</feature>
<dbReference type="OrthoDB" id="79771at2759"/>
<comment type="caution">
    <text evidence="3">The sequence shown here is derived from an EMBL/GenBank/DDBJ whole genome shotgun (WGS) entry which is preliminary data.</text>
</comment>
<dbReference type="GO" id="GO:0071539">
    <property type="term" value="P:protein localization to centrosome"/>
    <property type="evidence" value="ECO:0007669"/>
    <property type="project" value="TreeGrafter"/>
</dbReference>
<sequence>MVRTKPRSPNQQQQQRQRHIPQTQTNVKMKKAHDKTISKSASTTHRKINHHEHNNPEHANNNSNFNNKPSSSPVSTTHHTTISTTSSNVASSDVNTTRNHPFFMQGKDEPLLSESLPPLVRGQCLGEVFLCVHSIKWVSQKYQNYSIHPVWWGSEDRTISLHPPEFEENSHKDELCKIAVRYPVKTPEDVFRMYLSNSKVLPLVIVQNENQVIAEASIPVVQISSSNAIQKEWFSAKRGTEVIANLLVTLALDYFVPNTPQLNNVKKAVHFENSPSTQLKTDSVAKKENMTPQPSISKPTTNTPPTTSEEPVFQNDPQKSANLDGLLQHAQQLSNDVNQFLTEGNVPFIDYNAFRDMKDTTDDIPFFLKDTEDDDKFSASVSTISPRESFEIDPKQSVTSEMLEIENSLNQLSAYNKNVANPMPFYPPNYPFFVPPPIPPSSTLQHTTPKPTTEKETDMYLNQEKTSVNREEPSSRKKERSPPVIAHLHAHIHMDEKEEQKKQRFGLMLHIISAKLTKRIGDKDTCKIKVDIKMPFGKRGSSEQQIIVVYNQDIRVNTYEVFSFSNQKVFLPKFRDCSLVLEIFDDSDNFLGLSMFSLNNFFEAFSFEQPPKYLFPDKEEPVIGHYGSFTSTNPITDEVVLEMNCVLAFGTEAQVKGFVNSQRAAMTIQDFVRSSLSKSKDKNHVEEYSQDEEYDTQHENSTKPLSSTDQTRPKQKLKIAHNGVERDYEDPEIVFEEQANRKEEIPREHSPRIPQIPKCIPLPVLSSLFIRVNRASGLKDAAIKCGTYNSHMRAASQVGVNPFVEFEDISSGKQIQTPVLASTFCPVWDYEYVTEFLLDEAMYHNVNHGELVFCVFHRIPQSRITSNSASSTVELGKVMVPLRTLLSNKQGISGWFDIHSHDDTVVGTIDLEVFFDDQTVRSLFVNDPKKKVLRQPYPYPICRFTLIIEETNIPTQVLEELVPFYMLEENQSIPCYLFVTYRFYGEQNFTESRHYKSSTSISKTIMHHSCEFKKVLDPNLKNTIEQEKLAIHVYCSVDNGRDQNETSIRKRAKLIGSAYVDINNLIAHSDSSKTLFISGLYNIVNTESDILNHGNVKIKVSSERINFGVSATMNTLHQKPHIRSSGTQANIDISLQSDDECCSSNDTKQENLIKEPEMTLEEKELQIAQDDDVLIKQPKTPSRKRVAIETTFSPNQSLISNLVEEQSVVESPLLLDMSKRPLNYLNISIEEAKLTKIFHFHGIKPVNPSPYVKIISPNQQTHEQSEDKAVVTSVVPNENGLMPSWNERFRVPIYSQIEFVSLQVWSRNQDQFGPTLDTLIGFAKVDISSLWYGLRIIDGWYNIEDVEKSKIVGQIKIAISLDSPTKVSSPQIRHSSEMVKAERFMMKSFDKHIMTITNSQPPSLQQQPEENFCGDLVAPNDLFYSSIDLENEKAKLKNCLSDLENMINNH</sequence>
<evidence type="ECO:0000313" key="3">
    <source>
        <dbReference type="EMBL" id="KAF0980827.1"/>
    </source>
</evidence>
<dbReference type="VEuPathDB" id="AmoebaDB:FDP41_013310"/>